<dbReference type="AlphaFoldDB" id="A0A2W6NQD3"/>
<protein>
    <submittedName>
        <fullName evidence="1">Uncharacterized protein</fullName>
    </submittedName>
</protein>
<reference evidence="1 2" key="1">
    <citation type="submission" date="2018-06" db="EMBL/GenBank/DDBJ databases">
        <title>Isolation of heavy metals resistant Paenibacillus silvae NC2 from Gold-Copper mine in ZiJin, China.</title>
        <authorList>
            <person name="Xu J."/>
            <person name="Mazhar H.S."/>
            <person name="Rensing C."/>
        </authorList>
    </citation>
    <scope>NUCLEOTIDE SEQUENCE [LARGE SCALE GENOMIC DNA]</scope>
    <source>
        <strain evidence="1 2">NC2</strain>
    </source>
</reference>
<evidence type="ECO:0000313" key="1">
    <source>
        <dbReference type="EMBL" id="PZT57478.1"/>
    </source>
</evidence>
<organism evidence="1 2">
    <name type="scientific">Paenibacillus silvae</name>
    <dbReference type="NCBI Taxonomy" id="1325358"/>
    <lineage>
        <taxon>Bacteria</taxon>
        <taxon>Bacillati</taxon>
        <taxon>Bacillota</taxon>
        <taxon>Bacilli</taxon>
        <taxon>Bacillales</taxon>
        <taxon>Paenibacillaceae</taxon>
        <taxon>Paenibacillus</taxon>
    </lineage>
</organism>
<proteinExistence type="predicted"/>
<evidence type="ECO:0000313" key="2">
    <source>
        <dbReference type="Proteomes" id="UP000249204"/>
    </source>
</evidence>
<name>A0A2W6NQD3_9BACL</name>
<comment type="caution">
    <text evidence="1">The sequence shown here is derived from an EMBL/GenBank/DDBJ whole genome shotgun (WGS) entry which is preliminary data.</text>
</comment>
<accession>A0A2W6NQD3</accession>
<dbReference type="RefSeq" id="WP_111268629.1">
    <property type="nucleotide sequence ID" value="NZ_QKWW01000006.1"/>
</dbReference>
<dbReference type="Proteomes" id="UP000249204">
    <property type="component" value="Unassembled WGS sequence"/>
</dbReference>
<gene>
    <name evidence="1" type="ORF">DN757_02140</name>
</gene>
<dbReference type="EMBL" id="QKWW01000006">
    <property type="protein sequence ID" value="PZT57478.1"/>
    <property type="molecule type" value="Genomic_DNA"/>
</dbReference>
<sequence length="82" mass="9371">MSNFDKLYNDDKQLKQSIINNVITPDKSEAYINAADNSIDDLMGVMEAYKHGSITNEDQVQEQIKIFLEEYTVKLLTIVKGE</sequence>